<keyword evidence="12" id="KW-0175">Coiled coil</keyword>
<evidence type="ECO:0000313" key="15">
    <source>
        <dbReference type="Proteomes" id="UP000199727"/>
    </source>
</evidence>
<evidence type="ECO:0000256" key="3">
    <source>
        <dbReference type="ARBA" id="ARBA00022722"/>
    </source>
</evidence>
<feature type="compositionally biased region" description="Basic and acidic residues" evidence="13">
    <location>
        <begin position="646"/>
        <end position="655"/>
    </location>
</feature>
<comment type="caution">
    <text evidence="14">The sequence shown here is derived from an EMBL/GenBank/DDBJ whole genome shotgun (WGS) entry which is preliminary data.</text>
</comment>
<dbReference type="PANTHER" id="PTHR12415">
    <property type="entry name" value="TYROSYL-DNA PHOSPHODIESTERASE 1"/>
    <property type="match status" value="1"/>
</dbReference>
<dbReference type="GO" id="GO:0004527">
    <property type="term" value="F:exonuclease activity"/>
    <property type="evidence" value="ECO:0007669"/>
    <property type="project" value="UniProtKB-KW"/>
</dbReference>
<evidence type="ECO:0000256" key="13">
    <source>
        <dbReference type="SAM" id="MobiDB-lite"/>
    </source>
</evidence>
<proteinExistence type="inferred from homology"/>
<dbReference type="GO" id="GO:0003697">
    <property type="term" value="F:single-stranded DNA binding"/>
    <property type="evidence" value="ECO:0007669"/>
    <property type="project" value="TreeGrafter"/>
</dbReference>
<accession>A0A854QKP2</accession>
<feature type="binding site" evidence="10">
    <location>
        <position position="538"/>
    </location>
    <ligand>
        <name>substrate</name>
    </ligand>
</feature>
<evidence type="ECO:0000256" key="9">
    <source>
        <dbReference type="PIRSR" id="PIRSR610347-1"/>
    </source>
</evidence>
<feature type="active site" description="Proton donor/acceptor" evidence="9">
    <location>
        <position position="536"/>
    </location>
</feature>
<keyword evidence="5" id="KW-0378">Hydrolase</keyword>
<comment type="subcellular location">
    <subcellularLocation>
        <location evidence="1">Nucleus</location>
    </subcellularLocation>
</comment>
<sequence>MGSDEQPSWTPLPRSNQQSVDHDDEDDEQLRIAIALSQTEARETKRARREETPDDEKQMLEEAIAASLAEAGSSTNPETIISQQPVGSPATPIVAPAEEAPSSLRVGSQTYDRAQMNRERLQRQAAREKIEAEQSRRDGIATFEQTSSQLPQARKAALAQWPPPTGAHPFQRTAPFPRDAAGEYYLEGELRHTGNMWASEDPTGNIRSPTFSLTHVVGNHSQISLIITSAYCIDDSWINEAGILPDPVDVPIVMIRPYPKDLRHRLNGKVVSQLNGEVWCYPDMKDNWGTMHMKFFWIFYKTGRLRVCISTANLVPYDWSMMENSVFVQDFPRLDTPIQGLSADTPTHDLAVQFRTLFKHIGVDSALTLLSKNHPQGNQIPFSGQNDFADLRHWDWRKVRFRTVISISEKLSGASDVSRFGIGRLGHVLDTEGWLPDEEEKAVIEYQGSSLGQYSLNWLHNFYSFCTGKKISSLVTNSKPSSWPPIKIIFPSLGTVDNSVGGRDGGGTIFAGKGWNANTKDLFYDSNSKRGGILMHAKMMIAIFHPKTRTPSSQTPSSASLGKRKALELDEVENRIGGWVYVGSHNFSPAAWGTLDTKKSPVTLSIKNYELGIVFPLYGQQSNAAADKVAPYKRPPKKYSVGDEPWDQKKHGFGL</sequence>
<evidence type="ECO:0000256" key="1">
    <source>
        <dbReference type="ARBA" id="ARBA00004123"/>
    </source>
</evidence>
<dbReference type="EMBL" id="AMKT01000041">
    <property type="protein sequence ID" value="OXG21834.1"/>
    <property type="molecule type" value="Genomic_DNA"/>
</dbReference>
<organism evidence="14 15">
    <name type="scientific">Cryptococcus neoformans Tu259-1</name>
    <dbReference type="NCBI Taxonomy" id="1230072"/>
    <lineage>
        <taxon>Eukaryota</taxon>
        <taxon>Fungi</taxon>
        <taxon>Dikarya</taxon>
        <taxon>Basidiomycota</taxon>
        <taxon>Agaricomycotina</taxon>
        <taxon>Tremellomycetes</taxon>
        <taxon>Tremellales</taxon>
        <taxon>Cryptococcaceae</taxon>
        <taxon>Cryptococcus</taxon>
        <taxon>Cryptococcus neoformans species complex</taxon>
    </lineage>
</organism>
<keyword evidence="3" id="KW-0540">Nuclease</keyword>
<feature type="compositionally biased region" description="Polar residues" evidence="13">
    <location>
        <begin position="75"/>
        <end position="86"/>
    </location>
</feature>
<evidence type="ECO:0000256" key="2">
    <source>
        <dbReference type="ARBA" id="ARBA00010205"/>
    </source>
</evidence>
<feature type="region of interest" description="Disordered" evidence="13">
    <location>
        <begin position="1"/>
        <end position="94"/>
    </location>
</feature>
<protein>
    <submittedName>
        <fullName evidence="14">Tyrosyl-DNA phosphodiesterase 1</fullName>
    </submittedName>
</protein>
<dbReference type="GO" id="GO:0005634">
    <property type="term" value="C:nucleus"/>
    <property type="evidence" value="ECO:0007669"/>
    <property type="project" value="UniProtKB-SubCell"/>
</dbReference>
<dbReference type="InterPro" id="IPR003903">
    <property type="entry name" value="UIM_dom"/>
</dbReference>
<dbReference type="CDD" id="cd09122">
    <property type="entry name" value="PLDc_Tdp1_1"/>
    <property type="match status" value="1"/>
</dbReference>
<dbReference type="InterPro" id="IPR010347">
    <property type="entry name" value="Tdp1"/>
</dbReference>
<dbReference type="PANTHER" id="PTHR12415:SF0">
    <property type="entry name" value="TYROSYL-DNA PHOSPHODIESTERASE 1"/>
    <property type="match status" value="1"/>
</dbReference>
<feature type="compositionally biased region" description="Polar residues" evidence="13">
    <location>
        <begin position="1"/>
        <end position="19"/>
    </location>
</feature>
<dbReference type="PROSITE" id="PS50330">
    <property type="entry name" value="UIM"/>
    <property type="match status" value="1"/>
</dbReference>
<dbReference type="Gene3D" id="3.30.870.10">
    <property type="entry name" value="Endonuclease Chain A"/>
    <property type="match status" value="2"/>
</dbReference>
<evidence type="ECO:0000256" key="6">
    <source>
        <dbReference type="ARBA" id="ARBA00022839"/>
    </source>
</evidence>
<feature type="compositionally biased region" description="Basic and acidic residues" evidence="13">
    <location>
        <begin position="40"/>
        <end position="60"/>
    </location>
</feature>
<keyword evidence="7" id="KW-0234">DNA repair</keyword>
<dbReference type="SMART" id="SM00726">
    <property type="entry name" value="UIM"/>
    <property type="match status" value="2"/>
</dbReference>
<evidence type="ECO:0000256" key="5">
    <source>
        <dbReference type="ARBA" id="ARBA00022801"/>
    </source>
</evidence>
<feature type="region of interest" description="Disordered" evidence="13">
    <location>
        <begin position="633"/>
        <end position="655"/>
    </location>
</feature>
<dbReference type="Proteomes" id="UP000199727">
    <property type="component" value="Unassembled WGS sequence"/>
</dbReference>
<dbReference type="Pfam" id="PF06087">
    <property type="entry name" value="Tyr-DNA_phospho"/>
    <property type="match status" value="1"/>
</dbReference>
<dbReference type="GO" id="GO:0003690">
    <property type="term" value="F:double-stranded DNA binding"/>
    <property type="evidence" value="ECO:0007669"/>
    <property type="project" value="TreeGrafter"/>
</dbReference>
<dbReference type="GO" id="GO:0017005">
    <property type="term" value="F:3'-tyrosyl-DNA phosphodiesterase activity"/>
    <property type="evidence" value="ECO:0007669"/>
    <property type="project" value="TreeGrafter"/>
</dbReference>
<name>A0A854QKP2_CRYNE</name>
<keyword evidence="8" id="KW-0539">Nucleus</keyword>
<keyword evidence="6" id="KW-0269">Exonuclease</keyword>
<feature type="active site" description="Nucleophile" evidence="9">
    <location>
        <position position="292"/>
    </location>
</feature>
<evidence type="ECO:0000256" key="11">
    <source>
        <dbReference type="PIRSR" id="PIRSR610347-3"/>
    </source>
</evidence>
<dbReference type="SUPFAM" id="SSF56024">
    <property type="entry name" value="Phospholipase D/nuclease"/>
    <property type="match status" value="2"/>
</dbReference>
<dbReference type="CDD" id="cd09123">
    <property type="entry name" value="PLDc_Tdp1_2"/>
    <property type="match status" value="1"/>
</dbReference>
<evidence type="ECO:0000256" key="7">
    <source>
        <dbReference type="ARBA" id="ARBA00023204"/>
    </source>
</evidence>
<evidence type="ECO:0000256" key="12">
    <source>
        <dbReference type="SAM" id="Coils"/>
    </source>
</evidence>
<reference evidence="14 15" key="1">
    <citation type="submission" date="2017-06" db="EMBL/GenBank/DDBJ databases">
        <title>Global population genomics of the pathogenic fungus Cryptococcus neoformans var. grubii.</title>
        <authorList>
            <person name="Cuomo C."/>
            <person name="Litvintseva A."/>
            <person name="Chen Y."/>
            <person name="Young S."/>
            <person name="Zeng Q."/>
            <person name="Chapman S."/>
            <person name="Gujja S."/>
            <person name="Saif S."/>
            <person name="Birren B."/>
        </authorList>
    </citation>
    <scope>NUCLEOTIDE SEQUENCE [LARGE SCALE GENOMIC DNA]</scope>
    <source>
        <strain evidence="14 15">Tu259-1</strain>
    </source>
</reference>
<feature type="site" description="Interaction with DNA" evidence="11">
    <location>
        <position position="588"/>
    </location>
</feature>
<gene>
    <name evidence="14" type="ORF">C361_03259</name>
</gene>
<comment type="similarity">
    <text evidence="2">Belongs to the tyrosyl-DNA phosphodiesterase family.</text>
</comment>
<evidence type="ECO:0000256" key="4">
    <source>
        <dbReference type="ARBA" id="ARBA00022763"/>
    </source>
</evidence>
<evidence type="ECO:0000256" key="8">
    <source>
        <dbReference type="ARBA" id="ARBA00023242"/>
    </source>
</evidence>
<feature type="coiled-coil region" evidence="12">
    <location>
        <begin position="111"/>
        <end position="138"/>
    </location>
</feature>
<feature type="binding site" evidence="10">
    <location>
        <position position="294"/>
    </location>
    <ligand>
        <name>substrate</name>
    </ligand>
</feature>
<evidence type="ECO:0000256" key="10">
    <source>
        <dbReference type="PIRSR" id="PIRSR610347-2"/>
    </source>
</evidence>
<dbReference type="OrthoDB" id="47785at2759"/>
<evidence type="ECO:0000313" key="14">
    <source>
        <dbReference type="EMBL" id="OXG21834.1"/>
    </source>
</evidence>
<dbReference type="AlphaFoldDB" id="A0A854QKP2"/>
<keyword evidence="4" id="KW-0227">DNA damage</keyword>
<feature type="compositionally biased region" description="Low complexity" evidence="13">
    <location>
        <begin position="61"/>
        <end position="74"/>
    </location>
</feature>
<dbReference type="GO" id="GO:0006281">
    <property type="term" value="P:DNA repair"/>
    <property type="evidence" value="ECO:0007669"/>
    <property type="project" value="UniProtKB-KW"/>
</dbReference>